<organism evidence="3">
    <name type="scientific">bioreactor metagenome</name>
    <dbReference type="NCBI Taxonomy" id="1076179"/>
    <lineage>
        <taxon>unclassified sequences</taxon>
        <taxon>metagenomes</taxon>
        <taxon>ecological metagenomes</taxon>
    </lineage>
</organism>
<protein>
    <recommendedName>
        <fullName evidence="4">Beta-barrel assembly-enhancing protease</fullName>
    </recommendedName>
</protein>
<keyword evidence="2" id="KW-0802">TPR repeat</keyword>
<accession>A0A644VDG2</accession>
<sequence>MENIIRKTVTVCFLIMAMIISAQNQAIWQQVFYKSYEAEKTGKYTIAINELKKVYKTDNYFVNIRMGWLHYLSRQHAEAEKYYLNAIRLKPYSIEARFGIVKPYSATEQWEKVKQQYHQILKIDPQNTIANYWLGVIYYNRKDYLNAVKLFEKVVNLYPLDYDSVIMLAWTKLNLGKQAEASILFNHAITLRPNDESATSGLKLIK</sequence>
<evidence type="ECO:0000256" key="2">
    <source>
        <dbReference type="ARBA" id="ARBA00022803"/>
    </source>
</evidence>
<evidence type="ECO:0000256" key="1">
    <source>
        <dbReference type="ARBA" id="ARBA00022737"/>
    </source>
</evidence>
<dbReference type="InterPro" id="IPR019734">
    <property type="entry name" value="TPR_rpt"/>
</dbReference>
<dbReference type="InterPro" id="IPR051012">
    <property type="entry name" value="CellSynth/LPSAsmb/PSIAsmb"/>
</dbReference>
<dbReference type="PANTHER" id="PTHR45586:SF1">
    <property type="entry name" value="LIPOPOLYSACCHARIDE ASSEMBLY PROTEIN B"/>
    <property type="match status" value="1"/>
</dbReference>
<evidence type="ECO:0000313" key="3">
    <source>
        <dbReference type="EMBL" id="MPL89368.1"/>
    </source>
</evidence>
<dbReference type="SUPFAM" id="SSF48452">
    <property type="entry name" value="TPR-like"/>
    <property type="match status" value="1"/>
</dbReference>
<dbReference type="PROSITE" id="PS50005">
    <property type="entry name" value="TPR"/>
    <property type="match status" value="1"/>
</dbReference>
<gene>
    <name evidence="3" type="ORF">SDC9_35402</name>
</gene>
<keyword evidence="1" id="KW-0677">Repeat</keyword>
<comment type="caution">
    <text evidence="3">The sequence shown here is derived from an EMBL/GenBank/DDBJ whole genome shotgun (WGS) entry which is preliminary data.</text>
</comment>
<name>A0A644VDG2_9ZZZZ</name>
<dbReference type="EMBL" id="VSSQ01000278">
    <property type="protein sequence ID" value="MPL89368.1"/>
    <property type="molecule type" value="Genomic_DNA"/>
</dbReference>
<dbReference type="PANTHER" id="PTHR45586">
    <property type="entry name" value="TPR REPEAT-CONTAINING PROTEIN PA4667"/>
    <property type="match status" value="1"/>
</dbReference>
<dbReference type="Pfam" id="PF07719">
    <property type="entry name" value="TPR_2"/>
    <property type="match status" value="1"/>
</dbReference>
<dbReference type="AlphaFoldDB" id="A0A644VDG2"/>
<dbReference type="InterPro" id="IPR011990">
    <property type="entry name" value="TPR-like_helical_dom_sf"/>
</dbReference>
<evidence type="ECO:0008006" key="4">
    <source>
        <dbReference type="Google" id="ProtNLM"/>
    </source>
</evidence>
<dbReference type="InterPro" id="IPR013105">
    <property type="entry name" value="TPR_2"/>
</dbReference>
<dbReference type="Pfam" id="PF13181">
    <property type="entry name" value="TPR_8"/>
    <property type="match status" value="2"/>
</dbReference>
<dbReference type="SMART" id="SM00028">
    <property type="entry name" value="TPR"/>
    <property type="match status" value="4"/>
</dbReference>
<proteinExistence type="predicted"/>
<dbReference type="Gene3D" id="1.25.40.10">
    <property type="entry name" value="Tetratricopeptide repeat domain"/>
    <property type="match status" value="2"/>
</dbReference>
<reference evidence="3" key="1">
    <citation type="submission" date="2019-08" db="EMBL/GenBank/DDBJ databases">
        <authorList>
            <person name="Kucharzyk K."/>
            <person name="Murdoch R.W."/>
            <person name="Higgins S."/>
            <person name="Loffler F."/>
        </authorList>
    </citation>
    <scope>NUCLEOTIDE SEQUENCE</scope>
</reference>